<feature type="compositionally biased region" description="Polar residues" evidence="1">
    <location>
        <begin position="507"/>
        <end position="526"/>
    </location>
</feature>
<feature type="transmembrane region" description="Helical" evidence="2">
    <location>
        <begin position="140"/>
        <end position="161"/>
    </location>
</feature>
<dbReference type="AlphaFoldDB" id="A0A9P9AJS3"/>
<dbReference type="Proteomes" id="UP000777438">
    <property type="component" value="Unassembled WGS sequence"/>
</dbReference>
<gene>
    <name evidence="3" type="ORF">B0T10DRAFT_490769</name>
</gene>
<proteinExistence type="predicted"/>
<accession>A0A9P9AJS3</accession>
<keyword evidence="2" id="KW-1133">Transmembrane helix</keyword>
<evidence type="ECO:0000256" key="2">
    <source>
        <dbReference type="SAM" id="Phobius"/>
    </source>
</evidence>
<sequence length="591" mass="63576">MPPLLTELSSRVDQNITTIVDLVLASSSNPSTSDPVQVICAWPVSGQYGPGTRILYYALIAACLLARKADWLVNACLAAALLLPAIAAIHGIVLTALHVHDAVDMDIFGAFQLCSIGILAAPVTVMMSRTYFNDPGRNTIFLWVLLILAGMLCLAVEFYRIETFDCTHSDSGSLISSDVSKFPLGNESICGLPFRCSTQNGPISPIRGGAADNVYIIPAPGHLTFGTATLLAAACCVHAVLCLVSMWDRILDINWRRASRTQSRETEGNLPGSGKRDSDDATQALEKGINGKITYFLKIIAIPIFGGVGLAILILGEINFYSRQVQYQTEPLASVGQWGPICGTFLAMVGSLYILVAKKVQDVTGQSHPNASGAGCACTHHGCCSSSPAETRVSLDSSPVSCRSRRSDVSDSRASGTEAENKDAGYRQRFATFLITAGEWLGTPRDFDGSEFNHGVARNYPEVPGERGRNPVLRLIIDSYADRSRTNSAAGSIVPSEAYDAEAKYVSRSQRSASPGSWSSEGQQNGDMERDRRLMELQFVQGDHSPPTGGQAGHRSQPRRRTLEVPSPVHLSPGRSISISTITSNHRTNND</sequence>
<keyword evidence="2" id="KW-0812">Transmembrane</keyword>
<feature type="compositionally biased region" description="Polar residues" evidence="1">
    <location>
        <begin position="575"/>
        <end position="591"/>
    </location>
</feature>
<protein>
    <submittedName>
        <fullName evidence="3">Uncharacterized protein</fullName>
    </submittedName>
</protein>
<evidence type="ECO:0000313" key="3">
    <source>
        <dbReference type="EMBL" id="KAH6886163.1"/>
    </source>
</evidence>
<keyword evidence="4" id="KW-1185">Reference proteome</keyword>
<feature type="transmembrane region" description="Helical" evidence="2">
    <location>
        <begin position="295"/>
        <end position="315"/>
    </location>
</feature>
<comment type="caution">
    <text evidence="3">The sequence shown here is derived from an EMBL/GenBank/DDBJ whole genome shotgun (WGS) entry which is preliminary data.</text>
</comment>
<feature type="transmembrane region" description="Helical" evidence="2">
    <location>
        <begin position="335"/>
        <end position="356"/>
    </location>
</feature>
<evidence type="ECO:0000313" key="4">
    <source>
        <dbReference type="Proteomes" id="UP000777438"/>
    </source>
</evidence>
<name>A0A9P9AJS3_9HYPO</name>
<feature type="transmembrane region" description="Helical" evidence="2">
    <location>
        <begin position="223"/>
        <end position="247"/>
    </location>
</feature>
<evidence type="ECO:0000256" key="1">
    <source>
        <dbReference type="SAM" id="MobiDB-lite"/>
    </source>
</evidence>
<organism evidence="3 4">
    <name type="scientific">Thelonectria olida</name>
    <dbReference type="NCBI Taxonomy" id="1576542"/>
    <lineage>
        <taxon>Eukaryota</taxon>
        <taxon>Fungi</taxon>
        <taxon>Dikarya</taxon>
        <taxon>Ascomycota</taxon>
        <taxon>Pezizomycotina</taxon>
        <taxon>Sordariomycetes</taxon>
        <taxon>Hypocreomycetidae</taxon>
        <taxon>Hypocreales</taxon>
        <taxon>Nectriaceae</taxon>
        <taxon>Thelonectria</taxon>
    </lineage>
</organism>
<feature type="region of interest" description="Disordered" evidence="1">
    <location>
        <begin position="505"/>
        <end position="591"/>
    </location>
</feature>
<feature type="transmembrane region" description="Helical" evidence="2">
    <location>
        <begin position="71"/>
        <end position="95"/>
    </location>
</feature>
<dbReference type="EMBL" id="JAGPYM010000016">
    <property type="protein sequence ID" value="KAH6886163.1"/>
    <property type="molecule type" value="Genomic_DNA"/>
</dbReference>
<dbReference type="OrthoDB" id="3021074at2759"/>
<feature type="region of interest" description="Disordered" evidence="1">
    <location>
        <begin position="395"/>
        <end position="422"/>
    </location>
</feature>
<feature type="transmembrane region" description="Helical" evidence="2">
    <location>
        <begin position="107"/>
        <end position="128"/>
    </location>
</feature>
<keyword evidence="2" id="KW-0472">Membrane</keyword>
<reference evidence="3 4" key="1">
    <citation type="journal article" date="2021" name="Nat. Commun.">
        <title>Genetic determinants of endophytism in the Arabidopsis root mycobiome.</title>
        <authorList>
            <person name="Mesny F."/>
            <person name="Miyauchi S."/>
            <person name="Thiergart T."/>
            <person name="Pickel B."/>
            <person name="Atanasova L."/>
            <person name="Karlsson M."/>
            <person name="Huettel B."/>
            <person name="Barry K.W."/>
            <person name="Haridas S."/>
            <person name="Chen C."/>
            <person name="Bauer D."/>
            <person name="Andreopoulos W."/>
            <person name="Pangilinan J."/>
            <person name="LaButti K."/>
            <person name="Riley R."/>
            <person name="Lipzen A."/>
            <person name="Clum A."/>
            <person name="Drula E."/>
            <person name="Henrissat B."/>
            <person name="Kohler A."/>
            <person name="Grigoriev I.V."/>
            <person name="Martin F.M."/>
            <person name="Hacquard S."/>
        </authorList>
    </citation>
    <scope>NUCLEOTIDE SEQUENCE [LARGE SCALE GENOMIC DNA]</scope>
    <source>
        <strain evidence="3 4">MPI-CAGE-CH-0241</strain>
    </source>
</reference>